<accession>A0A7L5DTZ3</accession>
<sequence>MQLFNFNHHPHALSPMVKEIMAHVQQLPYSITDDLPFKVKYIVTELLTNALKHSVAAQSSIHLSVNNGYLHIHKADEGAPLPILLKLAVTKTGQPILVGQDVLYRLYGIQEEKNRIKFIGEELECIIDVNQVTEHFGLQIITRMADEFIYQYDEPTNLFTVRIKLD</sequence>
<evidence type="ECO:0000313" key="2">
    <source>
        <dbReference type="Proteomes" id="UP000503278"/>
    </source>
</evidence>
<dbReference type="EMBL" id="CP051682">
    <property type="protein sequence ID" value="QJD94570.1"/>
    <property type="molecule type" value="Genomic_DNA"/>
</dbReference>
<evidence type="ECO:0008006" key="3">
    <source>
        <dbReference type="Google" id="ProtNLM"/>
    </source>
</evidence>
<evidence type="ECO:0000313" key="1">
    <source>
        <dbReference type="EMBL" id="QJD94570.1"/>
    </source>
</evidence>
<dbReference type="RefSeq" id="WP_169605588.1">
    <property type="nucleotide sequence ID" value="NZ_CP051682.1"/>
</dbReference>
<gene>
    <name evidence="1" type="ORF">HH214_01110</name>
</gene>
<organism evidence="1 2">
    <name type="scientific">Mucilaginibacter robiniae</name>
    <dbReference type="NCBI Taxonomy" id="2728022"/>
    <lineage>
        <taxon>Bacteria</taxon>
        <taxon>Pseudomonadati</taxon>
        <taxon>Bacteroidota</taxon>
        <taxon>Sphingobacteriia</taxon>
        <taxon>Sphingobacteriales</taxon>
        <taxon>Sphingobacteriaceae</taxon>
        <taxon>Mucilaginibacter</taxon>
    </lineage>
</organism>
<proteinExistence type="predicted"/>
<keyword evidence="2" id="KW-1185">Reference proteome</keyword>
<dbReference type="InterPro" id="IPR036890">
    <property type="entry name" value="HATPase_C_sf"/>
</dbReference>
<reference evidence="1 2" key="1">
    <citation type="submission" date="2020-04" db="EMBL/GenBank/DDBJ databases">
        <title>Genome sequencing of novel species.</title>
        <authorList>
            <person name="Heo J."/>
            <person name="Kim S.-J."/>
            <person name="Kim J.-S."/>
            <person name="Hong S.-B."/>
            <person name="Kwon S.-W."/>
        </authorList>
    </citation>
    <scope>NUCLEOTIDE SEQUENCE [LARGE SCALE GENOMIC DNA]</scope>
    <source>
        <strain evidence="1 2">F39-2</strain>
    </source>
</reference>
<protein>
    <recommendedName>
        <fullName evidence="3">Histidine kinase/HSP90-like ATPase domain-containing protein</fullName>
    </recommendedName>
</protein>
<dbReference type="SUPFAM" id="SSF55874">
    <property type="entry name" value="ATPase domain of HSP90 chaperone/DNA topoisomerase II/histidine kinase"/>
    <property type="match status" value="1"/>
</dbReference>
<name>A0A7L5DTZ3_9SPHI</name>
<dbReference type="Proteomes" id="UP000503278">
    <property type="component" value="Chromosome"/>
</dbReference>
<dbReference type="KEGG" id="mrob:HH214_01110"/>
<dbReference type="AlphaFoldDB" id="A0A7L5DTZ3"/>
<dbReference type="Gene3D" id="3.30.565.10">
    <property type="entry name" value="Histidine kinase-like ATPase, C-terminal domain"/>
    <property type="match status" value="1"/>
</dbReference>